<accession>A0A7Y9JPY0</accession>
<protein>
    <recommendedName>
        <fullName evidence="5">DUF4386 domain-containing protein</fullName>
    </recommendedName>
</protein>
<feature type="region of interest" description="Disordered" evidence="1">
    <location>
        <begin position="225"/>
        <end position="248"/>
    </location>
</feature>
<proteinExistence type="predicted"/>
<gene>
    <name evidence="3" type="ORF">BKA08_000301</name>
</gene>
<name>A0A7Y9JPY0_9ACTN</name>
<dbReference type="EMBL" id="JACCBE010000001">
    <property type="protein sequence ID" value="NYD56063.1"/>
    <property type="molecule type" value="Genomic_DNA"/>
</dbReference>
<comment type="caution">
    <text evidence="3">The sequence shown here is derived from an EMBL/GenBank/DDBJ whole genome shotgun (WGS) entry which is preliminary data.</text>
</comment>
<dbReference type="Proteomes" id="UP000516957">
    <property type="component" value="Unassembled WGS sequence"/>
</dbReference>
<evidence type="ECO:0000313" key="3">
    <source>
        <dbReference type="EMBL" id="NYD56063.1"/>
    </source>
</evidence>
<feature type="transmembrane region" description="Helical" evidence="2">
    <location>
        <begin position="194"/>
        <end position="221"/>
    </location>
</feature>
<dbReference type="Pfam" id="PF14329">
    <property type="entry name" value="DUF4386"/>
    <property type="match status" value="1"/>
</dbReference>
<evidence type="ECO:0000256" key="2">
    <source>
        <dbReference type="SAM" id="Phobius"/>
    </source>
</evidence>
<feature type="compositionally biased region" description="Polar residues" evidence="1">
    <location>
        <begin position="239"/>
        <end position="248"/>
    </location>
</feature>
<feature type="transmembrane region" description="Helical" evidence="2">
    <location>
        <begin position="94"/>
        <end position="117"/>
    </location>
</feature>
<feature type="transmembrane region" description="Helical" evidence="2">
    <location>
        <begin position="12"/>
        <end position="37"/>
    </location>
</feature>
<keyword evidence="4" id="KW-1185">Reference proteome</keyword>
<keyword evidence="2" id="KW-0812">Transmembrane</keyword>
<dbReference type="AlphaFoldDB" id="A0A7Y9JPY0"/>
<keyword evidence="2" id="KW-1133">Transmembrane helix</keyword>
<feature type="transmembrane region" description="Helical" evidence="2">
    <location>
        <begin position="137"/>
        <end position="158"/>
    </location>
</feature>
<evidence type="ECO:0008006" key="5">
    <source>
        <dbReference type="Google" id="ProtNLM"/>
    </source>
</evidence>
<organism evidence="3 4">
    <name type="scientific">Nocardioides marinisabuli</name>
    <dbReference type="NCBI Taxonomy" id="419476"/>
    <lineage>
        <taxon>Bacteria</taxon>
        <taxon>Bacillati</taxon>
        <taxon>Actinomycetota</taxon>
        <taxon>Actinomycetes</taxon>
        <taxon>Propionibacteriales</taxon>
        <taxon>Nocardioidaceae</taxon>
        <taxon>Nocardioides</taxon>
    </lineage>
</organism>
<sequence>MNAPTTPPRTAAGWAAVSYALLFVLAVLANFLALGSVLEPGDAPGTAAALVEHETSLRLGAVAFLAVFLLDVLIAWALLVLLRAVQPDLALLAAWFRLTYTVLLGASLVALFVALELVETPGASDSSVLLALQSFDFLWVVGLSAFGVHLVLVGLLLLRATGAPRPLVWLLVVAGTAYAADTVAHLVLSDYEAYADLMLAVVAVPSVVAELWFTVWLALVATGRRPAPSARGTGDYAERTTSSRSLTV</sequence>
<dbReference type="InterPro" id="IPR025495">
    <property type="entry name" value="DUF4386"/>
</dbReference>
<evidence type="ECO:0000313" key="4">
    <source>
        <dbReference type="Proteomes" id="UP000516957"/>
    </source>
</evidence>
<keyword evidence="2" id="KW-0472">Membrane</keyword>
<evidence type="ECO:0000256" key="1">
    <source>
        <dbReference type="SAM" id="MobiDB-lite"/>
    </source>
</evidence>
<feature type="transmembrane region" description="Helical" evidence="2">
    <location>
        <begin position="57"/>
        <end position="82"/>
    </location>
</feature>
<dbReference type="RefSeq" id="WP_179614007.1">
    <property type="nucleotide sequence ID" value="NZ_CP059163.1"/>
</dbReference>
<feature type="transmembrane region" description="Helical" evidence="2">
    <location>
        <begin position="167"/>
        <end position="188"/>
    </location>
</feature>
<reference evidence="3 4" key="1">
    <citation type="submission" date="2020-07" db="EMBL/GenBank/DDBJ databases">
        <title>Sequencing the genomes of 1000 actinobacteria strains.</title>
        <authorList>
            <person name="Klenk H.-P."/>
        </authorList>
    </citation>
    <scope>NUCLEOTIDE SEQUENCE [LARGE SCALE GENOMIC DNA]</scope>
    <source>
        <strain evidence="3 4">DSM 18965</strain>
    </source>
</reference>